<dbReference type="EMBL" id="CP030085">
    <property type="protein sequence ID" value="AWW50219.1"/>
    <property type="molecule type" value="Genomic_DNA"/>
</dbReference>
<dbReference type="RefSeq" id="WP_112294910.1">
    <property type="nucleotide sequence ID" value="NZ_CBCSBS010000002.1"/>
</dbReference>
<accession>A0A2Z4JUB1</accession>
<dbReference type="AlphaFoldDB" id="A0A2Z4JUB1"/>
<evidence type="ECO:0000313" key="2">
    <source>
        <dbReference type="Proteomes" id="UP000248592"/>
    </source>
</evidence>
<name>A0A2Z4JUB1_9BURK</name>
<reference evidence="2" key="1">
    <citation type="submission" date="2018-06" db="EMBL/GenBank/DDBJ databases">
        <title>Description of a new Polynucleobacter species.</title>
        <authorList>
            <person name="Hahn M.W."/>
        </authorList>
    </citation>
    <scope>NUCLEOTIDE SEQUENCE [LARGE SCALE GENOMIC DNA]</scope>
    <source>
        <strain evidence="2">MG-25-Pas1-D2</strain>
    </source>
</reference>
<protein>
    <submittedName>
        <fullName evidence="1">Uncharacterized protein</fullName>
    </submittedName>
</protein>
<gene>
    <name evidence="1" type="ORF">Pas1_07415</name>
</gene>
<sequence length="289" mass="32310">MANRQKLPRFELQGSSWEESGLFAASDWRYEALVDYLKLSPSYKLVCELARKGSKVTPNNAPKDWNKIVKTFDDFGDVWRIPESRWWNSRGVALFGIKAAKPQTFIAGNSDDSALINSKTAVQSQKTWQDMGKPECLVLAIPTNQTKQMALKQISAIVRANTFVGSKPKLVKPSYELVRSKLREPTVKLGTIALKMHQKGYPLWLIGNQLALSPAHHIELDDEGNPIKDELSLSEKKVRLGILASKLINKAELIAENAARGLFPTDTPCRHAIKFESTTRKAGRPAKTK</sequence>
<evidence type="ECO:0000313" key="1">
    <source>
        <dbReference type="EMBL" id="AWW50219.1"/>
    </source>
</evidence>
<organism evidence="1 2">
    <name type="scientific">Polynucleobacter paneuropaeus</name>
    <dbReference type="NCBI Taxonomy" id="2527775"/>
    <lineage>
        <taxon>Bacteria</taxon>
        <taxon>Pseudomonadati</taxon>
        <taxon>Pseudomonadota</taxon>
        <taxon>Betaproteobacteria</taxon>
        <taxon>Burkholderiales</taxon>
        <taxon>Burkholderiaceae</taxon>
        <taxon>Polynucleobacter</taxon>
    </lineage>
</organism>
<dbReference type="Proteomes" id="UP000248592">
    <property type="component" value="Chromosome"/>
</dbReference>
<proteinExistence type="predicted"/>